<sequence>MILEKGCVIRKKTPTGIILGAYYVVLATTKHCVYARDLADVTQELEIISKKRVYLCKVCHVCASVEAINKAVNNNAQFIVHKVDSMWDKLPESVYDLVCIQNFRTREKHYFTYERVMRIVRIKDNHFAHAKVNRFPSKELLIKLELNQHIASVYDETETRTNLLNKQYTLQST</sequence>
<dbReference type="RefSeq" id="YP_010113528.1">
    <property type="nucleotide sequence ID" value="NC_055904.1"/>
</dbReference>
<dbReference type="EMBL" id="MT774411">
    <property type="protein sequence ID" value="QOR57888.1"/>
    <property type="molecule type" value="Genomic_DNA"/>
</dbReference>
<accession>A0A7M1RU62</accession>
<dbReference type="KEGG" id="vg:65132059"/>
<proteinExistence type="predicted"/>
<keyword evidence="2" id="KW-1185">Reference proteome</keyword>
<organism evidence="1 2">
    <name type="scientific">uncultured phage cr273_1</name>
    <dbReference type="NCBI Taxonomy" id="2772095"/>
    <lineage>
        <taxon>Viruses</taxon>
        <taxon>Duplodnaviria</taxon>
        <taxon>Heunggongvirae</taxon>
        <taxon>Uroviricota</taxon>
        <taxon>Caudoviricetes</taxon>
        <taxon>Crassvirales</taxon>
        <taxon>Suoliviridae</taxon>
        <taxon>Oafivirinae</taxon>
        <taxon>Buhlduvirus</taxon>
        <taxon>Buhlduvirus animalis</taxon>
    </lineage>
</organism>
<evidence type="ECO:0000313" key="1">
    <source>
        <dbReference type="EMBL" id="QOR57888.1"/>
    </source>
</evidence>
<dbReference type="Proteomes" id="UP000593824">
    <property type="component" value="Segment"/>
</dbReference>
<evidence type="ECO:0000313" key="2">
    <source>
        <dbReference type="Proteomes" id="UP000593824"/>
    </source>
</evidence>
<name>A0A7M1RU62_9CAUD</name>
<protein>
    <submittedName>
        <fullName evidence="1">Uncharacterized protein</fullName>
    </submittedName>
</protein>
<reference evidence="1 2" key="1">
    <citation type="submission" date="2020-07" db="EMBL/GenBank/DDBJ databases">
        <title>Taxonomic proposal: Crassvirales, a new order of highly abundant and diverse bacterial viruses.</title>
        <authorList>
            <person name="Shkoporov A.N."/>
            <person name="Stockdale S.R."/>
            <person name="Guerin E."/>
            <person name="Ross R.P."/>
            <person name="Hill C."/>
        </authorList>
    </citation>
    <scope>NUCLEOTIDE SEQUENCE [LARGE SCALE GENOMIC DNA]</scope>
</reference>
<dbReference type="GeneID" id="65132059"/>